<dbReference type="Proteomes" id="UP000221168">
    <property type="component" value="Unassembled WGS sequence"/>
</dbReference>
<feature type="region of interest" description="Disordered" evidence="1">
    <location>
        <begin position="36"/>
        <end position="67"/>
    </location>
</feature>
<dbReference type="Pfam" id="PF14520">
    <property type="entry name" value="HHH_5"/>
    <property type="match status" value="1"/>
</dbReference>
<name>A0A2G1QS72_9HYPH</name>
<feature type="region of interest" description="Disordered" evidence="1">
    <location>
        <begin position="293"/>
        <end position="318"/>
    </location>
</feature>
<evidence type="ECO:0000256" key="1">
    <source>
        <dbReference type="SAM" id="MobiDB-lite"/>
    </source>
</evidence>
<comment type="caution">
    <text evidence="2">The sequence shown here is derived from an EMBL/GenBank/DDBJ whole genome shotgun (WGS) entry which is preliminary data.</text>
</comment>
<sequence length="318" mass="33233">MTAFIIQTGLLLLIAFIVGCILGSLLKRAFGTANEEVRPSEPLAMATASRQPVRTAPAEPVSAPPAPVNTLATAEAVPPEKTAAEPVMAPAAAIAPVAPEAPEPKPDRKRTTASAPAAASAGTRDDLKRIRGIGRQNEARLNAEGITSFSQVAAWSAADQQAWGERLAFPGRIEREDWVSQAAILAKGGETGFSRRVDRGEVETSGGGQPSAIPEVGKKPPVLKRPRRGKADDLTAISGIGKAIETKLFDLGIFHVDQIAAWSADEAAWVSQALGFPGRAAREDWVGKAGTLAAAASARKPRKRPAVTGKARARKKGA</sequence>
<evidence type="ECO:0008006" key="4">
    <source>
        <dbReference type="Google" id="ProtNLM"/>
    </source>
</evidence>
<feature type="region of interest" description="Disordered" evidence="1">
    <location>
        <begin position="96"/>
        <end position="129"/>
    </location>
</feature>
<organism evidence="2 3">
    <name type="scientific">Zhengella mangrovi</name>
    <dbReference type="NCBI Taxonomy" id="1982044"/>
    <lineage>
        <taxon>Bacteria</taxon>
        <taxon>Pseudomonadati</taxon>
        <taxon>Pseudomonadota</taxon>
        <taxon>Alphaproteobacteria</taxon>
        <taxon>Hyphomicrobiales</taxon>
        <taxon>Notoacmeibacteraceae</taxon>
        <taxon>Zhengella</taxon>
    </lineage>
</organism>
<dbReference type="Gene3D" id="1.10.150.20">
    <property type="entry name" value="5' to 3' exonuclease, C-terminal subdomain"/>
    <property type="match status" value="1"/>
</dbReference>
<keyword evidence="3" id="KW-1185">Reference proteome</keyword>
<dbReference type="AlphaFoldDB" id="A0A2G1QS72"/>
<dbReference type="OrthoDB" id="9807941at2"/>
<evidence type="ECO:0000313" key="3">
    <source>
        <dbReference type="Proteomes" id="UP000221168"/>
    </source>
</evidence>
<accession>A0A2G1QS72</accession>
<feature type="region of interest" description="Disordered" evidence="1">
    <location>
        <begin position="200"/>
        <end position="230"/>
    </location>
</feature>
<protein>
    <recommendedName>
        <fullName evidence="4">Endonuclease</fullName>
    </recommendedName>
</protein>
<dbReference type="RefSeq" id="WP_099305036.1">
    <property type="nucleotide sequence ID" value="NZ_PDVP01000002.1"/>
</dbReference>
<gene>
    <name evidence="2" type="ORF">CSC94_06555</name>
</gene>
<evidence type="ECO:0000313" key="2">
    <source>
        <dbReference type="EMBL" id="PHP68304.1"/>
    </source>
</evidence>
<feature type="compositionally biased region" description="Basic residues" evidence="1">
    <location>
        <begin position="299"/>
        <end position="318"/>
    </location>
</feature>
<dbReference type="EMBL" id="PDVP01000002">
    <property type="protein sequence ID" value="PHP68304.1"/>
    <property type="molecule type" value="Genomic_DNA"/>
</dbReference>
<proteinExistence type="predicted"/>
<reference evidence="2 3" key="1">
    <citation type="submission" date="2017-10" db="EMBL/GenBank/DDBJ databases">
        <title>Sedimentibacterium mangrovi gen. nov., sp. nov., a novel member of family Phyllobacteriacea isolated from mangrove sediment.</title>
        <authorList>
            <person name="Liao H."/>
            <person name="Tian Y."/>
        </authorList>
    </citation>
    <scope>NUCLEOTIDE SEQUENCE [LARGE SCALE GENOMIC DNA]</scope>
    <source>
        <strain evidence="2 3">X9-2-2</strain>
    </source>
</reference>